<evidence type="ECO:0000313" key="3">
    <source>
        <dbReference type="Proteomes" id="UP000714275"/>
    </source>
</evidence>
<gene>
    <name evidence="2" type="ORF">EV702DRAFT_1201646</name>
</gene>
<protein>
    <submittedName>
        <fullName evidence="2">Uncharacterized protein</fullName>
    </submittedName>
</protein>
<feature type="region of interest" description="Disordered" evidence="1">
    <location>
        <begin position="184"/>
        <end position="207"/>
    </location>
</feature>
<proteinExistence type="predicted"/>
<name>A0A9P6ZP97_9AGAM</name>
<dbReference type="EMBL" id="JABBWD010000054">
    <property type="protein sequence ID" value="KAG1772255.1"/>
    <property type="molecule type" value="Genomic_DNA"/>
</dbReference>
<accession>A0A9P6ZP97</accession>
<feature type="compositionally biased region" description="Basic and acidic residues" evidence="1">
    <location>
        <begin position="184"/>
        <end position="195"/>
    </location>
</feature>
<evidence type="ECO:0000256" key="1">
    <source>
        <dbReference type="SAM" id="MobiDB-lite"/>
    </source>
</evidence>
<dbReference type="Proteomes" id="UP000714275">
    <property type="component" value="Unassembled WGS sequence"/>
</dbReference>
<comment type="caution">
    <text evidence="2">The sequence shown here is derived from an EMBL/GenBank/DDBJ whole genome shotgun (WGS) entry which is preliminary data.</text>
</comment>
<organism evidence="2 3">
    <name type="scientific">Suillus placidus</name>
    <dbReference type="NCBI Taxonomy" id="48579"/>
    <lineage>
        <taxon>Eukaryota</taxon>
        <taxon>Fungi</taxon>
        <taxon>Dikarya</taxon>
        <taxon>Basidiomycota</taxon>
        <taxon>Agaricomycotina</taxon>
        <taxon>Agaricomycetes</taxon>
        <taxon>Agaricomycetidae</taxon>
        <taxon>Boletales</taxon>
        <taxon>Suillineae</taxon>
        <taxon>Suillaceae</taxon>
        <taxon>Suillus</taxon>
    </lineage>
</organism>
<reference evidence="2" key="1">
    <citation type="journal article" date="2020" name="New Phytol.">
        <title>Comparative genomics reveals dynamic genome evolution in host specialist ectomycorrhizal fungi.</title>
        <authorList>
            <person name="Lofgren L.A."/>
            <person name="Nguyen N.H."/>
            <person name="Vilgalys R."/>
            <person name="Ruytinx J."/>
            <person name="Liao H.L."/>
            <person name="Branco S."/>
            <person name="Kuo A."/>
            <person name="LaButti K."/>
            <person name="Lipzen A."/>
            <person name="Andreopoulos W."/>
            <person name="Pangilinan J."/>
            <person name="Riley R."/>
            <person name="Hundley H."/>
            <person name="Na H."/>
            <person name="Barry K."/>
            <person name="Grigoriev I.V."/>
            <person name="Stajich J.E."/>
            <person name="Kennedy P.G."/>
        </authorList>
    </citation>
    <scope>NUCLEOTIDE SEQUENCE</scope>
    <source>
        <strain evidence="2">DOB743</strain>
    </source>
</reference>
<keyword evidence="3" id="KW-1185">Reference proteome</keyword>
<sequence length="461" mass="49290">MRASGSPGGLWIVGGDPNRPTPTIASPYTPIPSLNHFIDLNMSAAQNANDALSLVAEKVRRLIMRAQKLKEGDPAARPMAHEIAVTLDKSSPNGKLKGLPDWSTTGDDDNRIRGHPLFLKMVGYQRTQSPALALAPTPTPAPAPAPPAVQLLVSTTFLAGPVTPMPPSPPPAPKHNLFVMGNVKDGKRKEPPAKTEDEDEAAEPKKPKAVKLVRKAPQKKAKFTIDDEEGHPTNAVIYVKTKPTAGPSALPAVAPQATSTGTHGGVEIEKLAAETPKDLDASTGPIIDNDINMDFAIDDPVADLQPSPKAAINNLVIEPQPSPEAIRDELPSIPPAQPTPLDIFQSIEALGNKFDFLFQTSVDRVEAVETQVNSMEEKLAMKFAAIDEKIRAIDLTTINNTISLGHMANKMSVFTQTGNTTAFNPPAAMSVGNHYGQMPSSWLPWVADASQYKLHLGHSTV</sequence>
<dbReference type="AlphaFoldDB" id="A0A9P6ZP97"/>
<feature type="region of interest" description="Disordered" evidence="1">
    <location>
        <begin position="89"/>
        <end position="108"/>
    </location>
</feature>
<evidence type="ECO:0000313" key="2">
    <source>
        <dbReference type="EMBL" id="KAG1772255.1"/>
    </source>
</evidence>
<dbReference type="OrthoDB" id="2692216at2759"/>